<evidence type="ECO:0000256" key="2">
    <source>
        <dbReference type="ARBA" id="ARBA00022771"/>
    </source>
</evidence>
<evidence type="ECO:0000256" key="3">
    <source>
        <dbReference type="ARBA" id="ARBA00022833"/>
    </source>
</evidence>
<dbReference type="GO" id="GO:0008270">
    <property type="term" value="F:zinc ion binding"/>
    <property type="evidence" value="ECO:0007669"/>
    <property type="project" value="UniProtKB-KW"/>
</dbReference>
<reference evidence="7 8" key="1">
    <citation type="submission" date="2014-11" db="EMBL/GenBank/DDBJ databases">
        <authorList>
            <person name="Zhu J."/>
            <person name="Qi W."/>
            <person name="Song R."/>
        </authorList>
    </citation>
    <scope>NUCLEOTIDE SEQUENCE [LARGE SCALE GENOMIC DNA]</scope>
</reference>
<feature type="compositionally biased region" description="Polar residues" evidence="5">
    <location>
        <begin position="186"/>
        <end position="197"/>
    </location>
</feature>
<feature type="region of interest" description="Disordered" evidence="5">
    <location>
        <begin position="467"/>
        <end position="504"/>
    </location>
</feature>
<feature type="compositionally biased region" description="Basic and acidic residues" evidence="5">
    <location>
        <begin position="22"/>
        <end position="34"/>
    </location>
</feature>
<organism evidence="7 8">
    <name type="scientific">Vitrella brassicaformis (strain CCMP3155)</name>
    <dbReference type="NCBI Taxonomy" id="1169540"/>
    <lineage>
        <taxon>Eukaryota</taxon>
        <taxon>Sar</taxon>
        <taxon>Alveolata</taxon>
        <taxon>Colpodellida</taxon>
        <taxon>Vitrellaceae</taxon>
        <taxon>Vitrella</taxon>
    </lineage>
</organism>
<evidence type="ECO:0000313" key="8">
    <source>
        <dbReference type="Proteomes" id="UP000041254"/>
    </source>
</evidence>
<keyword evidence="3" id="KW-0862">Zinc</keyword>
<evidence type="ECO:0000256" key="5">
    <source>
        <dbReference type="SAM" id="MobiDB-lite"/>
    </source>
</evidence>
<feature type="region of interest" description="Disordered" evidence="5">
    <location>
        <begin position="1"/>
        <end position="60"/>
    </location>
</feature>
<gene>
    <name evidence="7" type="ORF">Vbra_12932</name>
</gene>
<dbReference type="InterPro" id="IPR001841">
    <property type="entry name" value="Znf_RING"/>
</dbReference>
<feature type="compositionally biased region" description="Basic residues" evidence="5">
    <location>
        <begin position="669"/>
        <end position="679"/>
    </location>
</feature>
<keyword evidence="1" id="KW-0479">Metal-binding</keyword>
<feature type="compositionally biased region" description="Low complexity" evidence="5">
    <location>
        <begin position="919"/>
        <end position="928"/>
    </location>
</feature>
<evidence type="ECO:0000313" key="7">
    <source>
        <dbReference type="EMBL" id="CEM00748.1"/>
    </source>
</evidence>
<keyword evidence="8" id="KW-1185">Reference proteome</keyword>
<proteinExistence type="predicted"/>
<feature type="compositionally biased region" description="Low complexity" evidence="5">
    <location>
        <begin position="890"/>
        <end position="900"/>
    </location>
</feature>
<dbReference type="InParanoid" id="A0A0G4ER76"/>
<feature type="compositionally biased region" description="Basic residues" evidence="5">
    <location>
        <begin position="790"/>
        <end position="802"/>
    </location>
</feature>
<feature type="compositionally biased region" description="Basic and acidic residues" evidence="5">
    <location>
        <begin position="803"/>
        <end position="819"/>
    </location>
</feature>
<feature type="compositionally biased region" description="Basic and acidic residues" evidence="5">
    <location>
        <begin position="170"/>
        <end position="182"/>
    </location>
</feature>
<feature type="compositionally biased region" description="Pro residues" evidence="5">
    <location>
        <begin position="242"/>
        <end position="271"/>
    </location>
</feature>
<feature type="domain" description="RING-type" evidence="6">
    <location>
        <begin position="1006"/>
        <end position="1052"/>
    </location>
</feature>
<feature type="compositionally biased region" description="Basic and acidic residues" evidence="5">
    <location>
        <begin position="775"/>
        <end position="789"/>
    </location>
</feature>
<evidence type="ECO:0000256" key="1">
    <source>
        <dbReference type="ARBA" id="ARBA00022723"/>
    </source>
</evidence>
<feature type="region of interest" description="Disordered" evidence="5">
    <location>
        <begin position="317"/>
        <end position="345"/>
    </location>
</feature>
<name>A0A0G4ER76_VITBC</name>
<sequence length="1087" mass="117764">MYGNQPQRRPPLSGPNATFPGVRRDNREHADGLHGARHPPTAARRGLSPPSGVRWPTDSHGHPVQFRDLKLDQREMLCLALLGKPMRWEKDKVRGFLRRVWCENPATRNVPFPELQDIFIGSKPMATIGCRTPVDRENMITAFGNKPRRAQEYVDAADATMEDNPVISLERFRNKPTGDRPWWEQGQHSGPPSSNPRDQGPPSNPPSNPPHRAETPKTPMTPADNSLVNGVSSPAPARVEPIPSPQVPQLPGLPNPRPPTRFAPFPRPPRQSPWDQRPSTVADAAATAPHTAAVVASTTASVQSAPPVMSVPVREGHAGAERAKEAVGTPKAESPAKSMKEEGTADVIEEPCEWPASANMMDVPQDIKTRLCVVVKGFPKEWNTIALERYIIDTCAQHMRDHPEETSGCRVPEIVHWWHEQHKSFATLCCKDHESRRIFAKLDHLAPPPGLPQHTILIESWHAPLTDEHKPDLSPKVDQQPKQRPISPAGLPPEPERYDGRALSLLPGNSNTVLSASFANPIDRLLTRDTSRGVTDIRDLVTRLTDQLQRTDAGEGTAYVRDFLRRAQNNDPSTLPAGPLNQDSFPFDRVSYRDIDQLEEATAWVRRGQALREERIRRPVEAARGDSTATLPELSGASPTAAESAHPASSKGVEQPPAKGFAGGVSLLKKSKTKSKSKLKLVNESEPSQPTSAHPEAEAAVSRPGEPQRSASDAKPSRSGPTPAVPESSPGESGPPHTNSPSMRDFQEPSEAAVPASAGEDAKGKGHKKRKHRDKAADKGDDDNRDRETGKRHKKQHKKKAKAKEEDAHAGDKRQRGDVRAGNNDGGDDEDGSRINRRNRRRVVDSDEDDDRRLPAKANGTAAAKDKASSPNDDLADVFGHDEDDAARNGVEAGAVRTATAGGGQQRDHPDGNNHRRQQQQQGSGQQQQPPPSNRPAGAQGGGGSSGAGDGGDRPPRDARVAEEDPQQLNQRIRELKAALEGKTQEAKRLRSDNDTLTASLKQWSCTFCAARALSAGASSAVLPPACAANYPCGHLLCQSCVDDPPDSCMACAQGGVTDMDVEAMSLLGLRADGTIRSSTGEEGVSE</sequence>
<dbReference type="OMA" id="WPASANM"/>
<feature type="compositionally biased region" description="Basic residues" evidence="5">
    <location>
        <begin position="765"/>
        <end position="774"/>
    </location>
</feature>
<feature type="compositionally biased region" description="Basic and acidic residues" evidence="5">
    <location>
        <begin position="467"/>
        <end position="481"/>
    </location>
</feature>
<feature type="region of interest" description="Disordered" evidence="5">
    <location>
        <begin position="617"/>
        <end position="970"/>
    </location>
</feature>
<feature type="compositionally biased region" description="Low complexity" evidence="5">
    <location>
        <begin position="278"/>
        <end position="287"/>
    </location>
</feature>
<accession>A0A0G4ER76</accession>
<dbReference type="PROSITE" id="PS50089">
    <property type="entry name" value="ZF_RING_2"/>
    <property type="match status" value="1"/>
</dbReference>
<dbReference type="PROSITE" id="PS00518">
    <property type="entry name" value="ZF_RING_1"/>
    <property type="match status" value="1"/>
</dbReference>
<feature type="compositionally biased region" description="Polar residues" evidence="5">
    <location>
        <begin position="223"/>
        <end position="232"/>
    </location>
</feature>
<feature type="compositionally biased region" description="Gly residues" evidence="5">
    <location>
        <begin position="939"/>
        <end position="950"/>
    </location>
</feature>
<dbReference type="VEuPathDB" id="CryptoDB:Vbra_12932"/>
<feature type="region of interest" description="Disordered" evidence="5">
    <location>
        <begin position="165"/>
        <end position="287"/>
    </location>
</feature>
<feature type="compositionally biased region" description="Basic and acidic residues" evidence="5">
    <location>
        <begin position="951"/>
        <end position="963"/>
    </location>
</feature>
<evidence type="ECO:0000256" key="4">
    <source>
        <dbReference type="PROSITE-ProRule" id="PRU00175"/>
    </source>
</evidence>
<dbReference type="EMBL" id="CDMY01000298">
    <property type="protein sequence ID" value="CEM00748.1"/>
    <property type="molecule type" value="Genomic_DNA"/>
</dbReference>
<keyword evidence="2 4" id="KW-0863">Zinc-finger</keyword>
<evidence type="ECO:0000259" key="6">
    <source>
        <dbReference type="PROSITE" id="PS50089"/>
    </source>
</evidence>
<feature type="compositionally biased region" description="Low complexity" evidence="5">
    <location>
        <begin position="726"/>
        <end position="736"/>
    </location>
</feature>
<dbReference type="InterPro" id="IPR017907">
    <property type="entry name" value="Znf_RING_CS"/>
</dbReference>
<protein>
    <recommendedName>
        <fullName evidence="6">RING-type domain-containing protein</fullName>
    </recommendedName>
</protein>
<dbReference type="AlphaFoldDB" id="A0A0G4ER76"/>
<dbReference type="Proteomes" id="UP000041254">
    <property type="component" value="Unassembled WGS sequence"/>
</dbReference>